<feature type="compositionally biased region" description="Pro residues" evidence="1">
    <location>
        <begin position="301"/>
        <end position="313"/>
    </location>
</feature>
<gene>
    <name evidence="3" type="ORF">Esi_0277_0023</name>
</gene>
<feature type="region of interest" description="Disordered" evidence="1">
    <location>
        <begin position="287"/>
        <end position="384"/>
    </location>
</feature>
<feature type="compositionally biased region" description="Low complexity" evidence="1">
    <location>
        <begin position="827"/>
        <end position="836"/>
    </location>
</feature>
<name>D8LJW1_ECTSI</name>
<sequence length="1301" mass="132631">MGPGPSPLRPRFITPGRLRRSAFVRKGRSASMSAGTALGLISSSPDRRRAKSSATRPYRLPLSAAALEAASLAVGLATALGYAPPPVATESDRGITVRAVYRAAELLYSRHALGLRWSKGALVVAKTAAAANAAEMSTAAAAAAVAVAARRRGKGKSKGKRKKGGGAAAAVANGAASAKWKWGGANGMGSAAPSPRGNDKAAAAAAAAARAAAASDNAPQPSLRRLNSNGELEDVEAPGEAASDQGMMTIEIPLPSPSEGEEEEMEAALLTTARASKGRLEIRAVASPRVRPSAAQAAPRMVPPSPRPVPPGKAWPKLPAAAAAAAEEVADGAGDGRSSKGGGGGAAGNQGDPAEEDGAAVAWTWGGGDAGARDKKVGGKTPLPSDLRQLSRVIHARLNEESSACMKAWSAFAKSTFECGRRDLIALREEWVRDTTRAWSGQCLEITPQDGVDLVRLNQTLLDPDGFLPLRAKAGVRLKRRASPTRGGAGAGGRIRSRRRREREEKAAAGASGGRGNRGGLSNGIARLKAMSTSSGTWSDAKVYGAAAAAIPSSWSTSVTPKGQSTAATTSPWGTVSTWVNGTTPQRAEQQGWLSRIASGGGGGGGGGGSAVSSPTGSSSSFTFSGASTAEPSPVLRPGMFMHFPPPPQSLLPVFDRDLHGFDSAARDLDDRWGELPFLVVESWGGSGEEPKTDLPPQEPAPLSPMQGGDEFRLFQEIASNSLHRKKPAAAAAAAAASGSAPLVNGKASTASGGGGGGGANGTSSANGGSANTGMSSRIQVKMASSSGYAPSDEDSSPALAKSTGKPTRHQRGPKYYTARRRPPSRAPSLPSSGSAAAGGGGGGDGGAALSSTAGYSSSDDVWSGGDSNKDGRQQEANGGDDKKRTRRNEIQRRMWGKRPSWTGALIEPTAAAATAAAAAASVPGATAREGAGASAAPRTESGLNHLIVLVHGLGGRPADMALIRSYLQTLMPGAELMVASSLQGVRKDNLGVEAMGKLLAEEVHNHVTRFCPYLENAFVPVPAPGGPTPNAGSVPLSPVTPIRPRRRRADSANLASTAVCAPPGSAAAARTISEELRAGMGTPTRPPKGGRGGTGGGGGGGGGVPQSKGMLSFVCFSLGGLVARSALLEPAMVPYLTSMQCFVTLACPHLGQTSTPLSFFKTGAWAVRKLTGLQVLHELDLDDADDPRETALYRLSLSPGLERFRTIVFAANPRDGFVPLHSASVRTPPEGDAGGSSAGHTSAVSAEMAEMLMSKSQGALDTVIGRAGHMCFIESSQVAWLVSLALLPFLEESADRSAAR</sequence>
<evidence type="ECO:0000259" key="2">
    <source>
        <dbReference type="Pfam" id="PF05057"/>
    </source>
</evidence>
<feature type="region of interest" description="Disordered" evidence="1">
    <location>
        <begin position="596"/>
        <end position="629"/>
    </location>
</feature>
<feature type="region of interest" description="Disordered" evidence="1">
    <location>
        <begin position="684"/>
        <end position="708"/>
    </location>
</feature>
<dbReference type="Proteomes" id="UP000002630">
    <property type="component" value="Linkage Group LG02"/>
</dbReference>
<dbReference type="InterPro" id="IPR044294">
    <property type="entry name" value="Lipase-like"/>
</dbReference>
<feature type="compositionally biased region" description="Polar residues" evidence="1">
    <location>
        <begin position="775"/>
        <end position="789"/>
    </location>
</feature>
<feature type="compositionally biased region" description="Low complexity" evidence="1">
    <location>
        <begin position="611"/>
        <end position="629"/>
    </location>
</feature>
<feature type="region of interest" description="Disordered" evidence="1">
    <location>
        <begin position="478"/>
        <end position="522"/>
    </location>
</feature>
<feature type="region of interest" description="Disordered" evidence="1">
    <location>
        <begin position="553"/>
        <end position="576"/>
    </location>
</feature>
<dbReference type="PANTHER" id="PTHR12482:SF5">
    <property type="entry name" value="DUF676 DOMAIN-CONTAINING PROTEIN"/>
    <property type="match status" value="1"/>
</dbReference>
<feature type="compositionally biased region" description="Gly residues" evidence="1">
    <location>
        <begin position="599"/>
        <end position="610"/>
    </location>
</feature>
<feature type="compositionally biased region" description="Gly residues" evidence="1">
    <location>
        <begin position="752"/>
        <end position="761"/>
    </location>
</feature>
<feature type="compositionally biased region" description="Basic and acidic residues" evidence="1">
    <location>
        <begin position="868"/>
        <end position="893"/>
    </location>
</feature>
<feature type="compositionally biased region" description="Gly residues" evidence="1">
    <location>
        <begin position="511"/>
        <end position="522"/>
    </location>
</feature>
<feature type="region of interest" description="Disordered" evidence="1">
    <location>
        <begin position="750"/>
        <end position="903"/>
    </location>
</feature>
<dbReference type="Gene3D" id="3.40.50.1820">
    <property type="entry name" value="alpha/beta hydrolase"/>
    <property type="match status" value="1"/>
</dbReference>
<feature type="domain" description="DUF676" evidence="2">
    <location>
        <begin position="945"/>
        <end position="1009"/>
    </location>
</feature>
<dbReference type="InParanoid" id="D8LJW1"/>
<protein>
    <recommendedName>
        <fullName evidence="2">DUF676 domain-containing protein</fullName>
    </recommendedName>
</protein>
<dbReference type="EMBL" id="FN649727">
    <property type="protein sequence ID" value="CBN76012.1"/>
    <property type="molecule type" value="Genomic_DNA"/>
</dbReference>
<feature type="compositionally biased region" description="Polar residues" evidence="1">
    <location>
        <begin position="217"/>
        <end position="230"/>
    </location>
</feature>
<dbReference type="InterPro" id="IPR029058">
    <property type="entry name" value="AB_hydrolase_fold"/>
</dbReference>
<feature type="region of interest" description="Disordered" evidence="1">
    <location>
        <begin position="212"/>
        <end position="240"/>
    </location>
</feature>
<feature type="compositionally biased region" description="Gly residues" evidence="1">
    <location>
        <begin position="1090"/>
        <end position="1104"/>
    </location>
</feature>
<dbReference type="Pfam" id="PF05057">
    <property type="entry name" value="DUF676"/>
    <property type="match status" value="2"/>
</dbReference>
<dbReference type="EMBL" id="FN648461">
    <property type="protein sequence ID" value="CBN76012.1"/>
    <property type="molecule type" value="Genomic_DNA"/>
</dbReference>
<dbReference type="OrthoDB" id="273452at2759"/>
<feature type="compositionally biased region" description="Gly residues" evidence="1">
    <location>
        <begin position="837"/>
        <end position="847"/>
    </location>
</feature>
<accession>D8LJW1</accession>
<dbReference type="eggNOG" id="KOG2205">
    <property type="taxonomic scope" value="Eukaryota"/>
</dbReference>
<proteinExistence type="predicted"/>
<keyword evidence="4" id="KW-1185">Reference proteome</keyword>
<feature type="compositionally biased region" description="Basic residues" evidence="1">
    <location>
        <begin position="807"/>
        <end position="824"/>
    </location>
</feature>
<evidence type="ECO:0000256" key="1">
    <source>
        <dbReference type="SAM" id="MobiDB-lite"/>
    </source>
</evidence>
<feature type="domain" description="DUF676" evidence="2">
    <location>
        <begin position="1111"/>
        <end position="1224"/>
    </location>
</feature>
<feature type="compositionally biased region" description="Gly residues" evidence="1">
    <location>
        <begin position="333"/>
        <end position="348"/>
    </location>
</feature>
<dbReference type="InterPro" id="IPR007751">
    <property type="entry name" value="DUF676_lipase-like"/>
</dbReference>
<feature type="region of interest" description="Disordered" evidence="1">
    <location>
        <begin position="1079"/>
        <end position="1104"/>
    </location>
</feature>
<organism evidence="3 4">
    <name type="scientific">Ectocarpus siliculosus</name>
    <name type="common">Brown alga</name>
    <name type="synonym">Conferva siliculosa</name>
    <dbReference type="NCBI Taxonomy" id="2880"/>
    <lineage>
        <taxon>Eukaryota</taxon>
        <taxon>Sar</taxon>
        <taxon>Stramenopiles</taxon>
        <taxon>Ochrophyta</taxon>
        <taxon>PX clade</taxon>
        <taxon>Phaeophyceae</taxon>
        <taxon>Ectocarpales</taxon>
        <taxon>Ectocarpaceae</taxon>
        <taxon>Ectocarpus</taxon>
    </lineage>
</organism>
<evidence type="ECO:0000313" key="4">
    <source>
        <dbReference type="Proteomes" id="UP000002630"/>
    </source>
</evidence>
<dbReference type="PANTHER" id="PTHR12482">
    <property type="entry name" value="LIPASE ROG1-RELATED-RELATED"/>
    <property type="match status" value="1"/>
</dbReference>
<feature type="compositionally biased region" description="Low complexity" evidence="1">
    <location>
        <begin position="762"/>
        <end position="774"/>
    </location>
</feature>
<feature type="compositionally biased region" description="Low complexity" evidence="1">
    <location>
        <begin position="848"/>
        <end position="867"/>
    </location>
</feature>
<evidence type="ECO:0000313" key="3">
    <source>
        <dbReference type="EMBL" id="CBN76012.1"/>
    </source>
</evidence>
<dbReference type="SUPFAM" id="SSF53474">
    <property type="entry name" value="alpha/beta-Hydrolases"/>
    <property type="match status" value="1"/>
</dbReference>
<reference evidence="3 4" key="1">
    <citation type="journal article" date="2010" name="Nature">
        <title>The Ectocarpus genome and the independent evolution of multicellularity in brown algae.</title>
        <authorList>
            <person name="Cock J.M."/>
            <person name="Sterck L."/>
            <person name="Rouze P."/>
            <person name="Scornet D."/>
            <person name="Allen A.E."/>
            <person name="Amoutzias G."/>
            <person name="Anthouard V."/>
            <person name="Artiguenave F."/>
            <person name="Aury J.M."/>
            <person name="Badger J.H."/>
            <person name="Beszteri B."/>
            <person name="Billiau K."/>
            <person name="Bonnet E."/>
            <person name="Bothwell J.H."/>
            <person name="Bowler C."/>
            <person name="Boyen C."/>
            <person name="Brownlee C."/>
            <person name="Carrano C.J."/>
            <person name="Charrier B."/>
            <person name="Cho G.Y."/>
            <person name="Coelho S.M."/>
            <person name="Collen J."/>
            <person name="Corre E."/>
            <person name="Da Silva C."/>
            <person name="Delage L."/>
            <person name="Delaroque N."/>
            <person name="Dittami S.M."/>
            <person name="Doulbeau S."/>
            <person name="Elias M."/>
            <person name="Farnham G."/>
            <person name="Gachon C.M."/>
            <person name="Gschloessl B."/>
            <person name="Heesch S."/>
            <person name="Jabbari K."/>
            <person name="Jubin C."/>
            <person name="Kawai H."/>
            <person name="Kimura K."/>
            <person name="Kloareg B."/>
            <person name="Kupper F.C."/>
            <person name="Lang D."/>
            <person name="Le Bail A."/>
            <person name="Leblanc C."/>
            <person name="Lerouge P."/>
            <person name="Lohr M."/>
            <person name="Lopez P.J."/>
            <person name="Martens C."/>
            <person name="Maumus F."/>
            <person name="Michel G."/>
            <person name="Miranda-Saavedra D."/>
            <person name="Morales J."/>
            <person name="Moreau H."/>
            <person name="Motomura T."/>
            <person name="Nagasato C."/>
            <person name="Napoli C.A."/>
            <person name="Nelson D.R."/>
            <person name="Nyvall-Collen P."/>
            <person name="Peters A.F."/>
            <person name="Pommier C."/>
            <person name="Potin P."/>
            <person name="Poulain J."/>
            <person name="Quesneville H."/>
            <person name="Read B."/>
            <person name="Rensing S.A."/>
            <person name="Ritter A."/>
            <person name="Rousvoal S."/>
            <person name="Samanta M."/>
            <person name="Samson G."/>
            <person name="Schroeder D.C."/>
            <person name="Segurens B."/>
            <person name="Strittmatter M."/>
            <person name="Tonon T."/>
            <person name="Tregear J.W."/>
            <person name="Valentin K."/>
            <person name="von Dassow P."/>
            <person name="Yamagishi T."/>
            <person name="Van de Peer Y."/>
            <person name="Wincker P."/>
        </authorList>
    </citation>
    <scope>NUCLEOTIDE SEQUENCE [LARGE SCALE GENOMIC DNA]</scope>
    <source>
        <strain evidence="4">Ec32 / CCAP1310/4</strain>
    </source>
</reference>